<proteinExistence type="predicted"/>
<sequence>MPGGCSRLTEAGNVYFLTQVVEVITSRSNYRGQIPSLNSNLDVGRSSRFLPQQFGTVYRKDNSQYYMHLRSRLLSRPSISSSLDNRVHPMANTSQPPDLEGIHLEMYGIVEQIRIMNEINARQVQHLATNSSPPSTAPFWKMLIKLAILTDRSTGTHRIAVVLVKDIQPGNREGYLVGMTKFTRYLDEVMCKVFSTTLKGPARPWFRKLSSRTIDSFGNLSKLFVAYLMGYMVRQKNVSRLCIIHQKDGESLKWRITSDRTIKLGFLKSSPLPPPVITSPMSHWLIKLTANLHLAIHSEDEVTKLGSYWLEDMKGEGVTSPLEC</sequence>
<accession>A0A7J0EWK4</accession>
<organism evidence="1 2">
    <name type="scientific">Actinidia rufa</name>
    <dbReference type="NCBI Taxonomy" id="165716"/>
    <lineage>
        <taxon>Eukaryota</taxon>
        <taxon>Viridiplantae</taxon>
        <taxon>Streptophyta</taxon>
        <taxon>Embryophyta</taxon>
        <taxon>Tracheophyta</taxon>
        <taxon>Spermatophyta</taxon>
        <taxon>Magnoliopsida</taxon>
        <taxon>eudicotyledons</taxon>
        <taxon>Gunneridae</taxon>
        <taxon>Pentapetalae</taxon>
        <taxon>asterids</taxon>
        <taxon>Ericales</taxon>
        <taxon>Actinidiaceae</taxon>
        <taxon>Actinidia</taxon>
    </lineage>
</organism>
<comment type="caution">
    <text evidence="1">The sequence shown here is derived from an EMBL/GenBank/DDBJ whole genome shotgun (WGS) entry which is preliminary data.</text>
</comment>
<dbReference type="Proteomes" id="UP000585474">
    <property type="component" value="Unassembled WGS sequence"/>
</dbReference>
<dbReference type="AlphaFoldDB" id="A0A7J0EWK4"/>
<evidence type="ECO:0000313" key="1">
    <source>
        <dbReference type="EMBL" id="GFY90845.1"/>
    </source>
</evidence>
<protein>
    <submittedName>
        <fullName evidence="1">Uncharacterized protein</fullName>
    </submittedName>
</protein>
<dbReference type="EMBL" id="BJWL01000007">
    <property type="protein sequence ID" value="GFY90845.1"/>
    <property type="molecule type" value="Genomic_DNA"/>
</dbReference>
<reference evidence="1 2" key="1">
    <citation type="submission" date="2019-07" db="EMBL/GenBank/DDBJ databases">
        <title>De Novo Assembly of kiwifruit Actinidia rufa.</title>
        <authorList>
            <person name="Sugita-Konishi S."/>
            <person name="Sato K."/>
            <person name="Mori E."/>
            <person name="Abe Y."/>
            <person name="Kisaki G."/>
            <person name="Hamano K."/>
            <person name="Suezawa K."/>
            <person name="Otani M."/>
            <person name="Fukuda T."/>
            <person name="Manabe T."/>
            <person name="Gomi K."/>
            <person name="Tabuchi M."/>
            <person name="Akimitsu K."/>
            <person name="Kataoka I."/>
        </authorList>
    </citation>
    <scope>NUCLEOTIDE SEQUENCE [LARGE SCALE GENOMIC DNA]</scope>
    <source>
        <strain evidence="2">cv. Fuchu</strain>
    </source>
</reference>
<keyword evidence="2" id="KW-1185">Reference proteome</keyword>
<name>A0A7J0EWK4_9ERIC</name>
<gene>
    <name evidence="1" type="ORF">Acr_07g0010420</name>
</gene>
<evidence type="ECO:0000313" key="2">
    <source>
        <dbReference type="Proteomes" id="UP000585474"/>
    </source>
</evidence>